<dbReference type="InterPro" id="IPR038765">
    <property type="entry name" value="Papain-like_cys_pep_sf"/>
</dbReference>
<evidence type="ECO:0000256" key="1">
    <source>
        <dbReference type="SAM" id="Coils"/>
    </source>
</evidence>
<sequence>MSDNRSIFERFIAGDFDKYLDDMRNSGTWGGEPEIKAMSKMLSASISVSGATESQYENGNTRMQLFHVDLSGTGGAPNHYNFGLEQSIINNYQERLVKDTFRKLKKSYDDCDPNDFTDNSINNIKNNEISLDRKTVEDVAKIKWYGNSKVIFKVTSVNELDNQLLEQYQTELGKPENQEKLLAVMIDLGNLHWVTLVIHCKNQQFHGYYVARAVCQSCMEELRQRINTIKDAWSQINNGQNNNIEDYTIINKHTDKYNSGMFAFKDAESIIQNLQGKSVNVRNQIRKLFKQDTYYSSLKEDRKKLVKQLEEKNKMENKIKVCSELFNNLNLNQMKIEKFSYENVNVFLFFLEAIALEDSPHLSKDYLEKIKNEIIGSDNLALAKTIRNDLFLHCNYERVVEKVNLDQEMAKLFKANISCRTFFRRLRYYVSQVDGKLKSDRVQSYSVQLDHEPKNFLKTINEIEDMQTTQCFGRVLNSDKIQGKLSKLFKNCIKQIGNKPNVAKGEEIMFNLTVNIMPILGKMYSESRNKLSVKGLEEIRKFRNEFFHNFHAHGDSSLQRNLILKQGIHKLLDYFFKYYFSRKVFKEFKNLTPACSSQQTIEQKISKLLQRTQDNFKKYYLANESNNVEPVVELTRRGVESNLTLSNFVCEYLKLMSVIDNEYVIKEREVRRKKNKNQVINRELKSIDRKRIYNKFKMLKESFKADNKNDNKKQLIRGLRKRLRTEYGIWIPELYLKQMFEYYVISDNPLTISQFEIVNNDVCALISIRDDYKLPTQKVIAIYDKFIKGEEIFNLLELKLTTQQKSSIEEKLGSLKSRRNKSINLSSDFNVENDKVGCCCD</sequence>
<name>A0A3L8D7C3_OOCBI</name>
<dbReference type="InterPro" id="IPR003323">
    <property type="entry name" value="OTU_dom"/>
</dbReference>
<feature type="domain" description="OTU" evidence="2">
    <location>
        <begin position="3"/>
        <end position="60"/>
    </location>
</feature>
<evidence type="ECO:0000313" key="4">
    <source>
        <dbReference type="Proteomes" id="UP000279307"/>
    </source>
</evidence>
<dbReference type="SUPFAM" id="SSF54001">
    <property type="entry name" value="Cysteine proteinases"/>
    <property type="match status" value="1"/>
</dbReference>
<gene>
    <name evidence="3" type="ORF">DMN91_012120</name>
</gene>
<keyword evidence="1" id="KW-0175">Coiled coil</keyword>
<dbReference type="AlphaFoldDB" id="A0A3L8D7C3"/>
<comment type="caution">
    <text evidence="3">The sequence shown here is derived from an EMBL/GenBank/DDBJ whole genome shotgun (WGS) entry which is preliminary data.</text>
</comment>
<dbReference type="PANTHER" id="PTHR12419">
    <property type="entry name" value="OTU DOMAIN CONTAINING PROTEIN"/>
    <property type="match status" value="1"/>
</dbReference>
<evidence type="ECO:0000259" key="2">
    <source>
        <dbReference type="Pfam" id="PF02338"/>
    </source>
</evidence>
<dbReference type="GO" id="GO:0004843">
    <property type="term" value="F:cysteine-type deubiquitinase activity"/>
    <property type="evidence" value="ECO:0007669"/>
    <property type="project" value="TreeGrafter"/>
</dbReference>
<accession>A0A3L8D7C3</accession>
<organism evidence="3 4">
    <name type="scientific">Ooceraea biroi</name>
    <name type="common">Clonal raider ant</name>
    <name type="synonym">Cerapachys biroi</name>
    <dbReference type="NCBI Taxonomy" id="2015173"/>
    <lineage>
        <taxon>Eukaryota</taxon>
        <taxon>Metazoa</taxon>
        <taxon>Ecdysozoa</taxon>
        <taxon>Arthropoda</taxon>
        <taxon>Hexapoda</taxon>
        <taxon>Insecta</taxon>
        <taxon>Pterygota</taxon>
        <taxon>Neoptera</taxon>
        <taxon>Endopterygota</taxon>
        <taxon>Hymenoptera</taxon>
        <taxon>Apocrita</taxon>
        <taxon>Aculeata</taxon>
        <taxon>Formicoidea</taxon>
        <taxon>Formicidae</taxon>
        <taxon>Dorylinae</taxon>
        <taxon>Ooceraea</taxon>
    </lineage>
</organism>
<dbReference type="Proteomes" id="UP000279307">
    <property type="component" value="Chromosome 12"/>
</dbReference>
<dbReference type="EMBL" id="QOIP01000012">
    <property type="protein sequence ID" value="RLU16360.1"/>
    <property type="molecule type" value="Genomic_DNA"/>
</dbReference>
<protein>
    <recommendedName>
        <fullName evidence="2">OTU domain-containing protein</fullName>
    </recommendedName>
</protein>
<dbReference type="Pfam" id="PF02338">
    <property type="entry name" value="OTU"/>
    <property type="match status" value="1"/>
</dbReference>
<reference evidence="3 4" key="1">
    <citation type="journal article" date="2018" name="Genome Res.">
        <title>The genomic architecture and molecular evolution of ant odorant receptors.</title>
        <authorList>
            <person name="McKenzie S.K."/>
            <person name="Kronauer D.J.C."/>
        </authorList>
    </citation>
    <scope>NUCLEOTIDE SEQUENCE [LARGE SCALE GENOMIC DNA]</scope>
    <source>
        <strain evidence="3">Clonal line C1</strain>
    </source>
</reference>
<dbReference type="InterPro" id="IPR050704">
    <property type="entry name" value="Peptidase_C85-like"/>
</dbReference>
<dbReference type="Gene3D" id="3.90.70.80">
    <property type="match status" value="1"/>
</dbReference>
<dbReference type="OrthoDB" id="7433260at2759"/>
<evidence type="ECO:0000313" key="3">
    <source>
        <dbReference type="EMBL" id="RLU16360.1"/>
    </source>
</evidence>
<proteinExistence type="predicted"/>
<feature type="coiled-coil region" evidence="1">
    <location>
        <begin position="271"/>
        <end position="318"/>
    </location>
</feature>
<dbReference type="GO" id="GO:0016579">
    <property type="term" value="P:protein deubiquitination"/>
    <property type="evidence" value="ECO:0007669"/>
    <property type="project" value="TreeGrafter"/>
</dbReference>